<dbReference type="PIRSF" id="PIRSF000190">
    <property type="entry name" value="Pyd_amn-ph_oxd"/>
    <property type="match status" value="1"/>
</dbReference>
<evidence type="ECO:0000256" key="6">
    <source>
        <dbReference type="ARBA" id="ARBA00022643"/>
    </source>
</evidence>
<dbReference type="InterPro" id="IPR012349">
    <property type="entry name" value="Split_barrel_FMN-bd"/>
</dbReference>
<evidence type="ECO:0000313" key="11">
    <source>
        <dbReference type="Proteomes" id="UP000801428"/>
    </source>
</evidence>
<comment type="caution">
    <text evidence="10">The sequence shown here is derived from an EMBL/GenBank/DDBJ whole genome shotgun (WGS) entry which is preliminary data.</text>
</comment>
<gene>
    <name evidence="10" type="ORF">E8E13_010821</name>
</gene>
<reference evidence="10" key="1">
    <citation type="submission" date="2019-04" db="EMBL/GenBank/DDBJ databases">
        <title>Sequencing of skin fungus with MAO and IRED activity.</title>
        <authorList>
            <person name="Marsaioli A.J."/>
            <person name="Bonatto J.M.C."/>
            <person name="Reis Junior O."/>
        </authorList>
    </citation>
    <scope>NUCLEOTIDE SEQUENCE</scope>
    <source>
        <strain evidence="10">30M1</strain>
    </source>
</reference>
<dbReference type="InterPro" id="IPR019576">
    <property type="entry name" value="Pyridoxamine_oxidase_dimer_C"/>
</dbReference>
<feature type="domain" description="Pyridoxamine 5'-phosphate oxidase N-terminal" evidence="8">
    <location>
        <begin position="51"/>
        <end position="166"/>
    </location>
</feature>
<dbReference type="InterPro" id="IPR000659">
    <property type="entry name" value="Pyridox_Oxase"/>
</dbReference>
<name>A0A9P4W8F8_CURKU</name>
<dbReference type="PANTHER" id="PTHR10851:SF0">
    <property type="entry name" value="PYRIDOXINE-5'-PHOSPHATE OXIDASE"/>
    <property type="match status" value="1"/>
</dbReference>
<keyword evidence="6" id="KW-0288">FMN</keyword>
<dbReference type="NCBIfam" id="NF004231">
    <property type="entry name" value="PRK05679.1"/>
    <property type="match status" value="1"/>
</dbReference>
<feature type="domain" description="Pyridoxine 5'-phosphate oxidase dimerisation C-terminal" evidence="9">
    <location>
        <begin position="183"/>
        <end position="225"/>
    </location>
</feature>
<dbReference type="Proteomes" id="UP000801428">
    <property type="component" value="Unassembled WGS sequence"/>
</dbReference>
<dbReference type="AlphaFoldDB" id="A0A9P4W8F8"/>
<dbReference type="Pfam" id="PF01243">
    <property type="entry name" value="PNPOx_N"/>
    <property type="match status" value="1"/>
</dbReference>
<comment type="pathway">
    <text evidence="3">Cofactor metabolism; pyridoxal 5'-phosphate salvage; pyridoxal 5'-phosphate from pyridoxine 5'-phosphate: step 1/1.</text>
</comment>
<evidence type="ECO:0000256" key="1">
    <source>
        <dbReference type="ARBA" id="ARBA00001917"/>
    </source>
</evidence>
<dbReference type="EMBL" id="SWKU01000007">
    <property type="protein sequence ID" value="KAF3005202.1"/>
    <property type="molecule type" value="Genomic_DNA"/>
</dbReference>
<evidence type="ECO:0000256" key="5">
    <source>
        <dbReference type="ARBA" id="ARBA00022630"/>
    </source>
</evidence>
<dbReference type="Gene3D" id="2.30.110.10">
    <property type="entry name" value="Electron Transport, Fmn-binding Protein, Chain A"/>
    <property type="match status" value="1"/>
</dbReference>
<evidence type="ECO:0000256" key="3">
    <source>
        <dbReference type="ARBA" id="ARBA00005037"/>
    </source>
</evidence>
<dbReference type="SUPFAM" id="SSF50475">
    <property type="entry name" value="FMN-binding split barrel"/>
    <property type="match status" value="1"/>
</dbReference>
<dbReference type="GO" id="GO:0008615">
    <property type="term" value="P:pyridoxine biosynthetic process"/>
    <property type="evidence" value="ECO:0007669"/>
    <property type="project" value="InterPro"/>
</dbReference>
<evidence type="ECO:0000259" key="9">
    <source>
        <dbReference type="Pfam" id="PF10590"/>
    </source>
</evidence>
<dbReference type="InterPro" id="IPR011576">
    <property type="entry name" value="Pyridox_Oxase_N"/>
</dbReference>
<dbReference type="PANTHER" id="PTHR10851">
    <property type="entry name" value="PYRIDOXINE-5-PHOSPHATE OXIDASE"/>
    <property type="match status" value="1"/>
</dbReference>
<dbReference type="OrthoDB" id="303614at2759"/>
<comment type="pathway">
    <text evidence="2">Cofactor metabolism; pyridoxal 5'-phosphate salvage; pyridoxal 5'-phosphate from pyridoxamine 5'-phosphate: step 1/1.</text>
</comment>
<organism evidence="10 11">
    <name type="scientific">Curvularia kusanoi</name>
    <name type="common">Cochliobolus kusanoi</name>
    <dbReference type="NCBI Taxonomy" id="90978"/>
    <lineage>
        <taxon>Eukaryota</taxon>
        <taxon>Fungi</taxon>
        <taxon>Dikarya</taxon>
        <taxon>Ascomycota</taxon>
        <taxon>Pezizomycotina</taxon>
        <taxon>Dothideomycetes</taxon>
        <taxon>Pleosporomycetidae</taxon>
        <taxon>Pleosporales</taxon>
        <taxon>Pleosporineae</taxon>
        <taxon>Pleosporaceae</taxon>
        <taxon>Curvularia</taxon>
    </lineage>
</organism>
<proteinExistence type="predicted"/>
<keyword evidence="7" id="KW-0560">Oxidoreductase</keyword>
<evidence type="ECO:0000259" key="8">
    <source>
        <dbReference type="Pfam" id="PF01243"/>
    </source>
</evidence>
<dbReference type="EC" id="1.4.3.5" evidence="4"/>
<evidence type="ECO:0000313" key="10">
    <source>
        <dbReference type="EMBL" id="KAF3005202.1"/>
    </source>
</evidence>
<keyword evidence="11" id="KW-1185">Reference proteome</keyword>
<evidence type="ECO:0000256" key="4">
    <source>
        <dbReference type="ARBA" id="ARBA00012801"/>
    </source>
</evidence>
<dbReference type="GO" id="GO:0004733">
    <property type="term" value="F:pyridoxamine phosphate oxidase activity"/>
    <property type="evidence" value="ECO:0007669"/>
    <property type="project" value="UniProtKB-EC"/>
</dbReference>
<sequence>MDISQSYSAVQKLLRGLPSLKGPFESPDLTTFPPTPHEAFINWLQFAINGDIKEPHSMTLSTVDEDGCPDARVLILKNLDERGWHFAIKADSPKGRQIMTNPAVALNFYWPQLGRQVRIRGKAVQLPVEDCAQDFLERPAGSKATALASRQSAILDNRATLDERFREASKKIAADPGYVSENWQVYAVGPRSVEFLQGATDRMHQRLRYETSGSGEHWIQQMLYP</sequence>
<protein>
    <recommendedName>
        <fullName evidence="4">pyridoxal 5'-phosphate synthase</fullName>
        <ecNumber evidence="4">1.4.3.5</ecNumber>
    </recommendedName>
</protein>
<accession>A0A9P4W8F8</accession>
<evidence type="ECO:0000256" key="7">
    <source>
        <dbReference type="ARBA" id="ARBA00023002"/>
    </source>
</evidence>
<evidence type="ECO:0000256" key="2">
    <source>
        <dbReference type="ARBA" id="ARBA00004738"/>
    </source>
</evidence>
<comment type="cofactor">
    <cofactor evidence="1">
        <name>FMN</name>
        <dbReference type="ChEBI" id="CHEBI:58210"/>
    </cofactor>
</comment>
<dbReference type="GO" id="GO:0010181">
    <property type="term" value="F:FMN binding"/>
    <property type="evidence" value="ECO:0007669"/>
    <property type="project" value="InterPro"/>
</dbReference>
<keyword evidence="5" id="KW-0285">Flavoprotein</keyword>
<dbReference type="Pfam" id="PF10590">
    <property type="entry name" value="PNP_phzG_C"/>
    <property type="match status" value="1"/>
</dbReference>